<comment type="similarity">
    <text evidence="2">Belongs to the tryptophan 2-monooxygenase family.</text>
</comment>
<keyword evidence="8" id="KW-0560">Oxidoreductase</keyword>
<comment type="pathway">
    <text evidence="1">Plant hormone metabolism; auxin biosynthesis.</text>
</comment>
<dbReference type="InterPro" id="IPR036188">
    <property type="entry name" value="FAD/NAD-bd_sf"/>
</dbReference>
<dbReference type="SUPFAM" id="SSF54373">
    <property type="entry name" value="FAD-linked reductases, C-terminal domain"/>
    <property type="match status" value="1"/>
</dbReference>
<keyword evidence="8" id="KW-0503">Monooxygenase</keyword>
<dbReference type="Gene3D" id="3.90.660.10">
    <property type="match status" value="1"/>
</dbReference>
<keyword evidence="5" id="KW-0073">Auxin biosynthesis</keyword>
<dbReference type="EC" id="1.13.12.3" evidence="3"/>
<evidence type="ECO:0000256" key="5">
    <source>
        <dbReference type="ARBA" id="ARBA00023070"/>
    </source>
</evidence>
<dbReference type="PANTHER" id="PTHR10742">
    <property type="entry name" value="FLAVIN MONOAMINE OXIDASE"/>
    <property type="match status" value="1"/>
</dbReference>
<evidence type="ECO:0000256" key="3">
    <source>
        <dbReference type="ARBA" id="ARBA00012535"/>
    </source>
</evidence>
<proteinExistence type="inferred from homology"/>
<sequence length="565" mass="61750">MNAPERLPHTLPYIDTLYDYGAFLSRTGGRVGTLAAESARDARIAIVGAGVGGLVAACELLRAGARQVVVFEANRARVGGRLLTQSINPEHPHLLAEMGAMRFPPSQAALYHYLDRFGVDSASAFPDPGIVDTEIHYQGHAYRWPAGEAPPALFERVDRGWRAFIRDGVRLDDGTSLPAPAELTALLRAHRYDDARCGWQQYIDRFGDESFYSAIVKIFTGATPPGGVRWRKSEDLRLFGTLGIGSGGFQPVYRASFLEILRIVVNELEVDQRLIPAGIFALARGLLDDGADGVRVRDCIVHAAVRGVTKQPDGTLALALDDGATRVFDRVIVATTTRAMQVGMGMTGIANLFAPDVVRAINETHMVSSSKLFVLTRDKFWLKHGLPHNIQTDTLARGIYCLDYAPDDPDAHGVVLISYTWEDDSHKILSLTDKIERFKRLVAEIGVVSPAFAAHLRPLDDDYARNVTSHDWLSDRYALGAFKLNYPGEDIHSQALFYQFQTAADPSSDRGIYLAGCCCSFTGGWIEGAVQTAINAASAVIHSLGGTLADGNPLDAMRSRYRYGD</sequence>
<dbReference type="GO" id="GO:0009851">
    <property type="term" value="P:auxin biosynthetic process"/>
    <property type="evidence" value="ECO:0007669"/>
    <property type="project" value="UniProtKB-KW"/>
</dbReference>
<evidence type="ECO:0000256" key="2">
    <source>
        <dbReference type="ARBA" id="ARBA00005833"/>
    </source>
</evidence>
<dbReference type="Gene3D" id="1.10.405.40">
    <property type="match status" value="1"/>
</dbReference>
<dbReference type="Gene3D" id="3.50.50.60">
    <property type="entry name" value="FAD/NAD(P)-binding domain"/>
    <property type="match status" value="1"/>
</dbReference>
<reference evidence="8" key="1">
    <citation type="submission" date="2014-04" db="EMBL/GenBank/DDBJ databases">
        <title>In planta biocontrol of soil-borne Fusarium wilt of banana through a plant endophytic bacterium, Burkholderia cenocepacia 869T2.</title>
        <authorList>
            <person name="Ho Y.-N."/>
            <person name="Chiang H.-M."/>
            <person name="Chao C.-P."/>
            <person name="Su C.-C."/>
            <person name="Hsu H.-F."/>
            <person name="Guo C.-T."/>
            <person name="Hsieh J.-L."/>
            <person name="Huang C.-C."/>
        </authorList>
    </citation>
    <scope>NUCLEOTIDE SEQUENCE [LARGE SCALE GENOMIC DNA]</scope>
    <source>
        <strain evidence="8">869T2</strain>
    </source>
</reference>
<evidence type="ECO:0000259" key="7">
    <source>
        <dbReference type="Pfam" id="PF01593"/>
    </source>
</evidence>
<dbReference type="SUPFAM" id="SSF51905">
    <property type="entry name" value="FAD/NAD(P)-binding domain"/>
    <property type="match status" value="1"/>
</dbReference>
<dbReference type="OrthoDB" id="3972913at2"/>
<accession>A0A071MKV3</accession>
<dbReference type="AlphaFoldDB" id="A0A071MKV3"/>
<evidence type="ECO:0000256" key="4">
    <source>
        <dbReference type="ARBA" id="ARBA00017871"/>
    </source>
</evidence>
<evidence type="ECO:0000256" key="1">
    <source>
        <dbReference type="ARBA" id="ARBA00004814"/>
    </source>
</evidence>
<comment type="caution">
    <text evidence="8">The sequence shown here is derived from an EMBL/GenBank/DDBJ whole genome shotgun (WGS) entry which is preliminary data.</text>
</comment>
<dbReference type="InterPro" id="IPR050281">
    <property type="entry name" value="Flavin_monoamine_oxidase"/>
</dbReference>
<protein>
    <recommendedName>
        <fullName evidence="4">Tryptophan 2-monooxygenase</fullName>
        <ecNumber evidence="3">1.13.12.3</ecNumber>
    </recommendedName>
</protein>
<dbReference type="EMBL" id="JJOA01000001">
    <property type="protein sequence ID" value="KEA61489.1"/>
    <property type="molecule type" value="Genomic_DNA"/>
</dbReference>
<comment type="catalytic activity">
    <reaction evidence="6">
        <text>L-tryptophan + O2 = indole-3-acetamide + CO2 + H2O</text>
        <dbReference type="Rhea" id="RHEA:16165"/>
        <dbReference type="ChEBI" id="CHEBI:15377"/>
        <dbReference type="ChEBI" id="CHEBI:15379"/>
        <dbReference type="ChEBI" id="CHEBI:16031"/>
        <dbReference type="ChEBI" id="CHEBI:16526"/>
        <dbReference type="ChEBI" id="CHEBI:57912"/>
        <dbReference type="EC" id="1.13.12.3"/>
    </reaction>
</comment>
<name>A0A071MKV3_9BURK</name>
<evidence type="ECO:0000256" key="6">
    <source>
        <dbReference type="ARBA" id="ARBA00047321"/>
    </source>
</evidence>
<gene>
    <name evidence="8" type="ORF">DT99_01485</name>
</gene>
<feature type="domain" description="Amine oxidase" evidence="7">
    <location>
        <begin position="52"/>
        <end position="541"/>
    </location>
</feature>
<dbReference type="GO" id="GO:0001716">
    <property type="term" value="F:L-amino-acid oxidase activity"/>
    <property type="evidence" value="ECO:0007669"/>
    <property type="project" value="TreeGrafter"/>
</dbReference>
<dbReference type="GO" id="GO:0009063">
    <property type="term" value="P:amino acid catabolic process"/>
    <property type="evidence" value="ECO:0007669"/>
    <property type="project" value="TreeGrafter"/>
</dbReference>
<dbReference type="Pfam" id="PF01593">
    <property type="entry name" value="Amino_oxidase"/>
    <property type="match status" value="1"/>
</dbReference>
<organism evidence="8">
    <name type="scientific">Burkholderia cenocepacia</name>
    <dbReference type="NCBI Taxonomy" id="95486"/>
    <lineage>
        <taxon>Bacteria</taxon>
        <taxon>Pseudomonadati</taxon>
        <taxon>Pseudomonadota</taxon>
        <taxon>Betaproteobacteria</taxon>
        <taxon>Burkholderiales</taxon>
        <taxon>Burkholderiaceae</taxon>
        <taxon>Burkholderia</taxon>
        <taxon>Burkholderia cepacia complex</taxon>
    </lineage>
</organism>
<dbReference type="GO" id="GO:0050361">
    <property type="term" value="F:tryptophan 2-monooxygenase activity"/>
    <property type="evidence" value="ECO:0007669"/>
    <property type="project" value="UniProtKB-EC"/>
</dbReference>
<dbReference type="PANTHER" id="PTHR10742:SF342">
    <property type="entry name" value="AMINE OXIDASE"/>
    <property type="match status" value="1"/>
</dbReference>
<evidence type="ECO:0000313" key="8">
    <source>
        <dbReference type="EMBL" id="KEA61489.1"/>
    </source>
</evidence>
<dbReference type="InterPro" id="IPR002937">
    <property type="entry name" value="Amino_oxidase"/>
</dbReference>